<keyword evidence="1" id="KW-1133">Transmembrane helix</keyword>
<dbReference type="OrthoDB" id="8224664at2"/>
<feature type="transmembrane region" description="Helical" evidence="1">
    <location>
        <begin position="140"/>
        <end position="164"/>
    </location>
</feature>
<protein>
    <recommendedName>
        <fullName evidence="4">DUF4386 family protein</fullName>
    </recommendedName>
</protein>
<dbReference type="AlphaFoldDB" id="A0A239P9L0"/>
<sequence>MNTGNSPLAAGRARLGALSLAITGVLFLLYPLVRPYADEKSMQGAEAMASPAWVAAHLFGAVGFIFLALGLLGLRIALRETAAEPLASRAVVVTWIGAGLTLLYFGAEDFSLNAIGQRAVNEQNLKLLVELTEAVRYNPAAITVFGAGLVLLAVGVILAAVAVWRSGLLPRWSGVPLALGFALFIPQFFGTPAMRIAHGLLITAGSLWLASSLWRAQRR</sequence>
<gene>
    <name evidence="2" type="ORF">SAMN05216276_11049</name>
</gene>
<keyword evidence="1" id="KW-0812">Transmembrane</keyword>
<feature type="transmembrane region" description="Helical" evidence="1">
    <location>
        <begin position="86"/>
        <end position="107"/>
    </location>
</feature>
<dbReference type="EMBL" id="FZOD01000104">
    <property type="protein sequence ID" value="SNT63737.1"/>
    <property type="molecule type" value="Genomic_DNA"/>
</dbReference>
<accession>A0A239P9L0</accession>
<organism evidence="2 3">
    <name type="scientific">Streptosporangium subroseum</name>
    <dbReference type="NCBI Taxonomy" id="106412"/>
    <lineage>
        <taxon>Bacteria</taxon>
        <taxon>Bacillati</taxon>
        <taxon>Actinomycetota</taxon>
        <taxon>Actinomycetes</taxon>
        <taxon>Streptosporangiales</taxon>
        <taxon>Streptosporangiaceae</taxon>
        <taxon>Streptosporangium</taxon>
    </lineage>
</organism>
<reference evidence="2 3" key="1">
    <citation type="submission" date="2017-06" db="EMBL/GenBank/DDBJ databases">
        <authorList>
            <person name="Kim H.J."/>
            <person name="Triplett B.A."/>
        </authorList>
    </citation>
    <scope>NUCLEOTIDE SEQUENCE [LARGE SCALE GENOMIC DNA]</scope>
    <source>
        <strain evidence="2 3">CGMCC 4.2132</strain>
    </source>
</reference>
<evidence type="ECO:0008006" key="4">
    <source>
        <dbReference type="Google" id="ProtNLM"/>
    </source>
</evidence>
<dbReference type="RefSeq" id="WP_143653660.1">
    <property type="nucleotide sequence ID" value="NZ_FZOD01000104.1"/>
</dbReference>
<keyword evidence="1" id="KW-0472">Membrane</keyword>
<evidence type="ECO:0000313" key="2">
    <source>
        <dbReference type="EMBL" id="SNT63737.1"/>
    </source>
</evidence>
<feature type="transmembrane region" description="Helical" evidence="1">
    <location>
        <begin position="12"/>
        <end position="33"/>
    </location>
</feature>
<evidence type="ECO:0000256" key="1">
    <source>
        <dbReference type="SAM" id="Phobius"/>
    </source>
</evidence>
<keyword evidence="3" id="KW-1185">Reference proteome</keyword>
<evidence type="ECO:0000313" key="3">
    <source>
        <dbReference type="Proteomes" id="UP000198282"/>
    </source>
</evidence>
<feature type="transmembrane region" description="Helical" evidence="1">
    <location>
        <begin position="53"/>
        <end position="74"/>
    </location>
</feature>
<feature type="transmembrane region" description="Helical" evidence="1">
    <location>
        <begin position="171"/>
        <end position="190"/>
    </location>
</feature>
<feature type="transmembrane region" description="Helical" evidence="1">
    <location>
        <begin position="196"/>
        <end position="214"/>
    </location>
</feature>
<dbReference type="Proteomes" id="UP000198282">
    <property type="component" value="Unassembled WGS sequence"/>
</dbReference>
<name>A0A239P9L0_9ACTN</name>
<proteinExistence type="predicted"/>